<dbReference type="SUPFAM" id="SSF69593">
    <property type="entry name" value="Glycerol-3-phosphate (1)-acyltransferase"/>
    <property type="match status" value="1"/>
</dbReference>
<keyword evidence="6" id="KW-0472">Membrane</keyword>
<evidence type="ECO:0000256" key="4">
    <source>
        <dbReference type="ARBA" id="ARBA00023315"/>
    </source>
</evidence>
<organism evidence="8 9">
    <name type="scientific">Acrobeloides nanus</name>
    <dbReference type="NCBI Taxonomy" id="290746"/>
    <lineage>
        <taxon>Eukaryota</taxon>
        <taxon>Metazoa</taxon>
        <taxon>Ecdysozoa</taxon>
        <taxon>Nematoda</taxon>
        <taxon>Chromadorea</taxon>
        <taxon>Rhabditida</taxon>
        <taxon>Tylenchina</taxon>
        <taxon>Cephalobomorpha</taxon>
        <taxon>Cephaloboidea</taxon>
        <taxon>Cephalobidae</taxon>
        <taxon>Acrobeloides</taxon>
    </lineage>
</organism>
<evidence type="ECO:0000313" key="9">
    <source>
        <dbReference type="WBParaSite" id="ACRNAN_scaffold652.g13670.t1"/>
    </source>
</evidence>
<dbReference type="GO" id="GO:0006654">
    <property type="term" value="P:phosphatidic acid biosynthetic process"/>
    <property type="evidence" value="ECO:0007669"/>
    <property type="project" value="TreeGrafter"/>
</dbReference>
<keyword evidence="5" id="KW-1208">Phospholipid metabolism</keyword>
<dbReference type="InterPro" id="IPR004552">
    <property type="entry name" value="AGP_acyltrans"/>
</dbReference>
<keyword evidence="8" id="KW-1185">Reference proteome</keyword>
<proteinExistence type="inferred from homology"/>
<dbReference type="PANTHER" id="PTHR10434">
    <property type="entry name" value="1-ACYL-SN-GLYCEROL-3-PHOSPHATE ACYLTRANSFERASE"/>
    <property type="match status" value="1"/>
</dbReference>
<dbReference type="Pfam" id="PF01553">
    <property type="entry name" value="Acyltransferase"/>
    <property type="match status" value="1"/>
</dbReference>
<comment type="catalytic activity">
    <reaction evidence="5">
        <text>a 1-acyl-sn-glycero-3-phosphate + an acyl-CoA = a 1,2-diacyl-sn-glycero-3-phosphate + CoA</text>
        <dbReference type="Rhea" id="RHEA:19709"/>
        <dbReference type="ChEBI" id="CHEBI:57287"/>
        <dbReference type="ChEBI" id="CHEBI:57970"/>
        <dbReference type="ChEBI" id="CHEBI:58342"/>
        <dbReference type="ChEBI" id="CHEBI:58608"/>
        <dbReference type="EC" id="2.3.1.51"/>
    </reaction>
</comment>
<reference evidence="9" key="1">
    <citation type="submission" date="2022-11" db="UniProtKB">
        <authorList>
            <consortium name="WormBaseParasite"/>
        </authorList>
    </citation>
    <scope>IDENTIFICATION</scope>
</reference>
<evidence type="ECO:0000256" key="2">
    <source>
        <dbReference type="ARBA" id="ARBA00008655"/>
    </source>
</evidence>
<comment type="pathway">
    <text evidence="1">Phospholipid metabolism; CDP-diacylglycerol biosynthesis; CDP-diacylglycerol from sn-glycerol 3-phosphate: step 2/3.</text>
</comment>
<keyword evidence="5" id="KW-0443">Lipid metabolism</keyword>
<evidence type="ECO:0000256" key="3">
    <source>
        <dbReference type="ARBA" id="ARBA00022679"/>
    </source>
</evidence>
<dbReference type="GO" id="GO:0016020">
    <property type="term" value="C:membrane"/>
    <property type="evidence" value="ECO:0007669"/>
    <property type="project" value="InterPro"/>
</dbReference>
<feature type="domain" description="Phospholipid/glycerol acyltransferase" evidence="7">
    <location>
        <begin position="62"/>
        <end position="178"/>
    </location>
</feature>
<sequence length="249" mass="28137">MVLYYATVVIAATLAIPISFPSYFFYKGGSWSFNVFNLCASWVDVSVEVRNKEILDSVKGPAVVVVNHQSSLDIIAMGKCWPDKCTVIMKDSLKWVPGFNLSAILCNTIFVKRFSKHDGPNPALEQAVEAMRKKGLKIWIFPEGTRHHSHGFLPFKKGAFNMAICAQIPIIPVVISDYAPFYSRSNKYFRWPGYAIAQVLKPVPTEGLTYEDIPKLVENVRDQMLEEYEKISLEAARRHEIKNGEAKSE</sequence>
<feature type="transmembrane region" description="Helical" evidence="6">
    <location>
        <begin position="6"/>
        <end position="26"/>
    </location>
</feature>
<keyword evidence="6" id="KW-0812">Transmembrane</keyword>
<dbReference type="GO" id="GO:0003841">
    <property type="term" value="F:1-acylglycerol-3-phosphate O-acyltransferase activity"/>
    <property type="evidence" value="ECO:0007669"/>
    <property type="project" value="UniProtKB-UniRule"/>
</dbReference>
<dbReference type="EC" id="2.3.1.51" evidence="5"/>
<comment type="domain">
    <text evidence="5">The HXXXXD motif is essential for acyltransferase activity and may constitute the binding site for the phosphate moiety of the glycerol-3-phosphate.</text>
</comment>
<dbReference type="WBParaSite" id="ACRNAN_scaffold652.g13670.t1">
    <property type="protein sequence ID" value="ACRNAN_scaffold652.g13670.t1"/>
    <property type="gene ID" value="ACRNAN_scaffold652.g13670"/>
</dbReference>
<keyword evidence="6" id="KW-1133">Transmembrane helix</keyword>
<keyword evidence="3 5" id="KW-0808">Transferase</keyword>
<comment type="similarity">
    <text evidence="2 5">Belongs to the 1-acyl-sn-glycerol-3-phosphate acyltransferase family.</text>
</comment>
<evidence type="ECO:0000259" key="7">
    <source>
        <dbReference type="SMART" id="SM00563"/>
    </source>
</evidence>
<keyword evidence="5" id="KW-0444">Lipid biosynthesis</keyword>
<dbReference type="AlphaFoldDB" id="A0A914E8S0"/>
<name>A0A914E8S0_9BILA</name>
<dbReference type="Proteomes" id="UP000887540">
    <property type="component" value="Unplaced"/>
</dbReference>
<evidence type="ECO:0000256" key="1">
    <source>
        <dbReference type="ARBA" id="ARBA00004728"/>
    </source>
</evidence>
<keyword evidence="5" id="KW-0594">Phospholipid biosynthesis</keyword>
<dbReference type="InterPro" id="IPR002123">
    <property type="entry name" value="Plipid/glycerol_acylTrfase"/>
</dbReference>
<evidence type="ECO:0000256" key="6">
    <source>
        <dbReference type="SAM" id="Phobius"/>
    </source>
</evidence>
<dbReference type="SMART" id="SM00563">
    <property type="entry name" value="PlsC"/>
    <property type="match status" value="1"/>
</dbReference>
<evidence type="ECO:0000313" key="8">
    <source>
        <dbReference type="Proteomes" id="UP000887540"/>
    </source>
</evidence>
<dbReference type="PANTHER" id="PTHR10434:SF11">
    <property type="entry name" value="1-ACYL-SN-GLYCEROL-3-PHOSPHATE ACYLTRANSFERASE"/>
    <property type="match status" value="1"/>
</dbReference>
<dbReference type="GO" id="GO:0005783">
    <property type="term" value="C:endoplasmic reticulum"/>
    <property type="evidence" value="ECO:0007669"/>
    <property type="project" value="TreeGrafter"/>
</dbReference>
<dbReference type="NCBIfam" id="TIGR00530">
    <property type="entry name" value="AGP_acyltrn"/>
    <property type="match status" value="1"/>
</dbReference>
<protein>
    <recommendedName>
        <fullName evidence="5">1-acyl-sn-glycerol-3-phosphate acyltransferase</fullName>
        <ecNumber evidence="5">2.3.1.51</ecNumber>
    </recommendedName>
</protein>
<accession>A0A914E8S0</accession>
<keyword evidence="4 5" id="KW-0012">Acyltransferase</keyword>
<dbReference type="CDD" id="cd07989">
    <property type="entry name" value="LPLAT_AGPAT-like"/>
    <property type="match status" value="1"/>
</dbReference>
<evidence type="ECO:0000256" key="5">
    <source>
        <dbReference type="RuleBase" id="RU361267"/>
    </source>
</evidence>